<dbReference type="OrthoDB" id="9805795at2"/>
<dbReference type="Proteomes" id="UP000001497">
    <property type="component" value="Chromosome"/>
</dbReference>
<gene>
    <name evidence="1" type="ordered locus">Fisuc_0074</name>
    <name evidence="2" type="ordered locus">FSU_0472</name>
</gene>
<dbReference type="HOGENOM" id="CLU_1812924_0_0_0"/>
<organism evidence="2 3">
    <name type="scientific">Fibrobacter succinogenes (strain ATCC 19169 / S85)</name>
    <dbReference type="NCBI Taxonomy" id="59374"/>
    <lineage>
        <taxon>Bacteria</taxon>
        <taxon>Pseudomonadati</taxon>
        <taxon>Fibrobacterota</taxon>
        <taxon>Fibrobacteria</taxon>
        <taxon>Fibrobacterales</taxon>
        <taxon>Fibrobacteraceae</taxon>
        <taxon>Fibrobacter</taxon>
    </lineage>
</organism>
<dbReference type="STRING" id="59374.FSU_0472"/>
<accession>C9RJ45</accession>
<evidence type="ECO:0000313" key="3">
    <source>
        <dbReference type="Proteomes" id="UP000000517"/>
    </source>
</evidence>
<proteinExistence type="predicted"/>
<sequence>MSFIKISLIFLVAATAFSCSDKQESSSNNVDTKAIEKIQTFYTNYIFGDEFANDSVIAKYCTKNLAQELSKAYDNEFSDGGGYAVWKFRSDAQDGEDIREIEKIEPLGDGKYLVHYNDMGNKGSHTITIVQQSGEIFFDKID</sequence>
<dbReference type="RefSeq" id="WP_012819919.1">
    <property type="nucleotide sequence ID" value="NC_013410.1"/>
</dbReference>
<dbReference type="Gene3D" id="3.10.450.50">
    <property type="match status" value="1"/>
</dbReference>
<protein>
    <submittedName>
        <fullName evidence="2">Putative lipoprotein</fullName>
    </submittedName>
</protein>
<evidence type="ECO:0000313" key="2">
    <source>
        <dbReference type="EMBL" id="ADL26827.1"/>
    </source>
</evidence>
<dbReference type="AlphaFoldDB" id="C9RJ45"/>
<dbReference type="PROSITE" id="PS51257">
    <property type="entry name" value="PROKAR_LIPOPROTEIN"/>
    <property type="match status" value="1"/>
</dbReference>
<reference evidence="3" key="2">
    <citation type="submission" date="2010-08" db="EMBL/GenBank/DDBJ databases">
        <title>Complete sequence of Fibrobacter succinogenes subsp. succinogenes S85.</title>
        <authorList>
            <person name="Durkin A.S."/>
            <person name="Nelson K.E."/>
            <person name="Morrison M."/>
            <person name="Forsberg C.W."/>
            <person name="Wilson D.B."/>
            <person name="Russell J.B."/>
            <person name="Cann I.K.O."/>
            <person name="Mackie R.I."/>
            <person name="White B.A."/>
        </authorList>
    </citation>
    <scope>NUCLEOTIDE SEQUENCE [LARGE SCALE GENOMIC DNA]</scope>
    <source>
        <strain evidence="3">ATCC 19169 / S85</strain>
    </source>
</reference>
<keyword evidence="2" id="KW-0449">Lipoprotein</keyword>
<name>C9RJ45_FIBSS</name>
<evidence type="ECO:0000313" key="4">
    <source>
        <dbReference type="Proteomes" id="UP000001497"/>
    </source>
</evidence>
<dbReference type="EMBL" id="CP002158">
    <property type="protein sequence ID" value="ADL26827.1"/>
    <property type="molecule type" value="Genomic_DNA"/>
</dbReference>
<evidence type="ECO:0000313" key="1">
    <source>
        <dbReference type="EMBL" id="ACX73689.1"/>
    </source>
</evidence>
<reference evidence="1 4" key="1">
    <citation type="submission" date="2009-10" db="EMBL/GenBank/DDBJ databases">
        <title>Complete sequence of Fibrobacter succinogenes subsp. succinogenes S85.</title>
        <authorList>
            <consortium name="US DOE Joint Genome Institute"/>
            <person name="Lucas S."/>
            <person name="Copeland A."/>
            <person name="Lapidus A."/>
            <person name="Glavina del Rio T."/>
            <person name="Tice H."/>
            <person name="Bruce D."/>
            <person name="Goodwin L."/>
            <person name="Pitluck S."/>
            <person name="Chertkov O."/>
            <person name="Detter J.C."/>
            <person name="Han C."/>
            <person name="Tapia R."/>
            <person name="Larimer F."/>
            <person name="Land M."/>
            <person name="Hauser L."/>
            <person name="Kyrpides N."/>
            <person name="Mikhailova N."/>
            <person name="Weimer P.J."/>
            <person name="Stevenson D.M."/>
            <person name="Boyum J."/>
            <person name="Brumm P.I."/>
            <person name="Mead D."/>
        </authorList>
    </citation>
    <scope>NUCLEOTIDE SEQUENCE [LARGE SCALE GENOMIC DNA]</scope>
    <source>
        <strain evidence="4">ATCC 19169 / S85</strain>
        <strain evidence="1">S85</strain>
    </source>
</reference>
<reference evidence="2" key="3">
    <citation type="submission" date="2010-08" db="EMBL/GenBank/DDBJ databases">
        <authorList>
            <person name="Durkin A.S."/>
            <person name="Nelson K.E."/>
            <person name="Morrison M."/>
            <person name="Forsberg C.W."/>
            <person name="Wilson D.B."/>
            <person name="Russell J.B."/>
            <person name="Cann I.K.O."/>
            <person name="Mackie R.I."/>
            <person name="White B.A."/>
        </authorList>
    </citation>
    <scope>NUCLEOTIDE SEQUENCE</scope>
    <source>
        <strain evidence="2">S85</strain>
    </source>
</reference>
<keyword evidence="4" id="KW-1185">Reference proteome</keyword>
<dbReference type="KEGG" id="fsc:FSU_0472"/>
<dbReference type="KEGG" id="fsu:Fisuc_0074"/>
<dbReference type="Proteomes" id="UP000000517">
    <property type="component" value="Chromosome"/>
</dbReference>
<dbReference type="eggNOG" id="ENOG502ZET9">
    <property type="taxonomic scope" value="Bacteria"/>
</dbReference>
<dbReference type="EMBL" id="CP001792">
    <property type="protein sequence ID" value="ACX73689.1"/>
    <property type="molecule type" value="Genomic_DNA"/>
</dbReference>